<organism evidence="1 2">
    <name type="scientific">Aureimonas phyllosphaerae</name>
    <dbReference type="NCBI Taxonomy" id="1166078"/>
    <lineage>
        <taxon>Bacteria</taxon>
        <taxon>Pseudomonadati</taxon>
        <taxon>Pseudomonadota</taxon>
        <taxon>Alphaproteobacteria</taxon>
        <taxon>Hyphomicrobiales</taxon>
        <taxon>Aurantimonadaceae</taxon>
        <taxon>Aureimonas</taxon>
    </lineage>
</organism>
<evidence type="ECO:0000313" key="2">
    <source>
        <dbReference type="Proteomes" id="UP000531216"/>
    </source>
</evidence>
<reference evidence="1 2" key="1">
    <citation type="submission" date="2020-08" db="EMBL/GenBank/DDBJ databases">
        <title>Genomic Encyclopedia of Type Strains, Phase IV (KMG-IV): sequencing the most valuable type-strain genomes for metagenomic binning, comparative biology and taxonomic classification.</title>
        <authorList>
            <person name="Goeker M."/>
        </authorList>
    </citation>
    <scope>NUCLEOTIDE SEQUENCE [LARGE SCALE GENOMIC DNA]</scope>
    <source>
        <strain evidence="1 2">DSM 25024</strain>
    </source>
</reference>
<dbReference type="Gene3D" id="1.20.910.10">
    <property type="entry name" value="Heme oxygenase-like"/>
    <property type="match status" value="1"/>
</dbReference>
<dbReference type="SUPFAM" id="SSF48613">
    <property type="entry name" value="Heme oxygenase-like"/>
    <property type="match status" value="1"/>
</dbReference>
<dbReference type="InterPro" id="IPR016084">
    <property type="entry name" value="Haem_Oase-like_multi-hlx"/>
</dbReference>
<comment type="caution">
    <text evidence="1">The sequence shown here is derived from an EMBL/GenBank/DDBJ whole genome shotgun (WGS) entry which is preliminary data.</text>
</comment>
<evidence type="ECO:0000313" key="1">
    <source>
        <dbReference type="EMBL" id="MBB3936453.1"/>
    </source>
</evidence>
<dbReference type="AlphaFoldDB" id="A0A7W6FUT5"/>
<accession>A0A7W6FUT5</accession>
<keyword evidence="2" id="KW-1185">Reference proteome</keyword>
<gene>
    <name evidence="1" type="ORF">GGR05_002607</name>
</gene>
<proteinExistence type="predicted"/>
<protein>
    <submittedName>
        <fullName evidence="1">Heme oxygenase</fullName>
    </submittedName>
</protein>
<dbReference type="EMBL" id="JACIDO010000005">
    <property type="protein sequence ID" value="MBB3936453.1"/>
    <property type="molecule type" value="Genomic_DNA"/>
</dbReference>
<sequence>MSAIPAPSRSEPSLRDRLRADTQAAHEALDASFADMFADASGAQYRRFIAMNLQAHQAIEPVLSQSPLGRLGADGDHADRLEAARRDAEVLGIEPRAAAPFSLPRPDIFEAFGIAYVLEGSRLGAKYMSRAIKRDERLSGARWPTHYLEASSDARPFTWLLDRMAAEPAGEADMRRAVAAADATFRYFRMLCGDDDKRTTRA</sequence>
<dbReference type="CDD" id="cd19166">
    <property type="entry name" value="HemeO-bac"/>
    <property type="match status" value="1"/>
</dbReference>
<dbReference type="RefSeq" id="WP_244545964.1">
    <property type="nucleotide sequence ID" value="NZ_FOOA01000007.1"/>
</dbReference>
<dbReference type="Proteomes" id="UP000531216">
    <property type="component" value="Unassembled WGS sequence"/>
</dbReference>
<name>A0A7W6FUT5_9HYPH</name>